<evidence type="ECO:0000313" key="2">
    <source>
        <dbReference type="Proteomes" id="UP000252698"/>
    </source>
</evidence>
<dbReference type="Proteomes" id="UP000252698">
    <property type="component" value="Chromosome"/>
</dbReference>
<proteinExistence type="predicted"/>
<reference evidence="1 2" key="1">
    <citation type="journal article" date="2018" name="Front. Microbiol.">
        <title>Genome Sequencing of Streptomyces atratus SCSIOZH16 and Activation Production of Nocardamine via Metabolic Engineering.</title>
        <authorList>
            <person name="Li Y."/>
            <person name="Zhang C."/>
            <person name="Liu C."/>
            <person name="Ju J."/>
            <person name="Ma J."/>
        </authorList>
    </citation>
    <scope>NUCLEOTIDE SEQUENCE [LARGE SCALE GENOMIC DNA]</scope>
    <source>
        <strain evidence="1 2">SCSIO_ZH16</strain>
    </source>
</reference>
<dbReference type="EMBL" id="CP027306">
    <property type="protein sequence ID" value="AXE81872.1"/>
    <property type="molecule type" value="Genomic_DNA"/>
</dbReference>
<gene>
    <name evidence="1" type="ORF">C5746_38640</name>
</gene>
<evidence type="ECO:0000313" key="1">
    <source>
        <dbReference type="EMBL" id="AXE81872.1"/>
    </source>
</evidence>
<dbReference type="KEGG" id="sata:C5746_38640"/>
<sequence length="129" mass="14379">MRVEELRAEFERVRAALVEAEELLNHRVIGLEQYLEALAEQEAPVVSEVVGPAVAEMPVPTHRIQKHVRPGTTAPSERQRLVRGHEGPGCLTEALAAHRKILLLGSPVWARTRARRAARTIGASSRVRW</sequence>
<accession>A0A2Z5JND0</accession>
<organism evidence="1 2">
    <name type="scientific">Streptomyces atratus</name>
    <dbReference type="NCBI Taxonomy" id="1893"/>
    <lineage>
        <taxon>Bacteria</taxon>
        <taxon>Bacillati</taxon>
        <taxon>Actinomycetota</taxon>
        <taxon>Actinomycetes</taxon>
        <taxon>Kitasatosporales</taxon>
        <taxon>Streptomycetaceae</taxon>
        <taxon>Streptomyces</taxon>
    </lineage>
</organism>
<name>A0A2Z5JND0_STRAR</name>
<protein>
    <submittedName>
        <fullName evidence="1">Uncharacterized protein</fullName>
    </submittedName>
</protein>
<dbReference type="AlphaFoldDB" id="A0A2Z5JND0"/>